<keyword evidence="1" id="KW-1133">Transmembrane helix</keyword>
<dbReference type="EMBL" id="MLJW01003308">
    <property type="protein sequence ID" value="OIQ72348.1"/>
    <property type="molecule type" value="Genomic_DNA"/>
</dbReference>
<feature type="transmembrane region" description="Helical" evidence="1">
    <location>
        <begin position="151"/>
        <end position="170"/>
    </location>
</feature>
<sequence>MTLLDFARGPALTFAMAVFVLGVLWRLISLLGLPWASDKSARRIGAPSDAKAALTGFVRHMWVPKAMGQTSTFAMINGHIFHLGLAIIVFGFAQHILVLQGLFGVHWPGLPTSVISVAAIVTLASLVAALVRRVTSPVMRLISTANDYFTWAITTAPVLTGLLAVSHLGARYETLLAIHMLTIAALLIWFPFGKLMHAFLVFLTRAETGISYGRRGVKI</sequence>
<evidence type="ECO:0000313" key="2">
    <source>
        <dbReference type="EMBL" id="OIQ72348.1"/>
    </source>
</evidence>
<name>A0A1J5PXQ4_9ZZZZ</name>
<keyword evidence="1" id="KW-0472">Membrane</keyword>
<feature type="transmembrane region" description="Helical" evidence="1">
    <location>
        <begin position="176"/>
        <end position="203"/>
    </location>
</feature>
<proteinExistence type="predicted"/>
<reference evidence="2" key="1">
    <citation type="submission" date="2016-10" db="EMBL/GenBank/DDBJ databases">
        <title>Sequence of Gallionella enrichment culture.</title>
        <authorList>
            <person name="Poehlein A."/>
            <person name="Muehling M."/>
            <person name="Daniel R."/>
        </authorList>
    </citation>
    <scope>NUCLEOTIDE SEQUENCE</scope>
</reference>
<accession>A0A1J5PXQ4</accession>
<organism evidence="2">
    <name type="scientific">mine drainage metagenome</name>
    <dbReference type="NCBI Taxonomy" id="410659"/>
    <lineage>
        <taxon>unclassified sequences</taxon>
        <taxon>metagenomes</taxon>
        <taxon>ecological metagenomes</taxon>
    </lineage>
</organism>
<dbReference type="InterPro" id="IPR036197">
    <property type="entry name" value="NarG-like_sf"/>
</dbReference>
<feature type="transmembrane region" description="Helical" evidence="1">
    <location>
        <begin position="12"/>
        <end position="33"/>
    </location>
</feature>
<dbReference type="Gene3D" id="1.20.950.20">
    <property type="entry name" value="Transmembrane di-heme cytochromes, Chain C"/>
    <property type="match status" value="1"/>
</dbReference>
<gene>
    <name evidence="2" type="ORF">GALL_460270</name>
</gene>
<evidence type="ECO:0000256" key="1">
    <source>
        <dbReference type="SAM" id="Phobius"/>
    </source>
</evidence>
<dbReference type="AlphaFoldDB" id="A0A1J5PXQ4"/>
<protein>
    <recommendedName>
        <fullName evidence="3">Nitrate reductase</fullName>
    </recommendedName>
</protein>
<evidence type="ECO:0008006" key="3">
    <source>
        <dbReference type="Google" id="ProtNLM"/>
    </source>
</evidence>
<feature type="transmembrane region" description="Helical" evidence="1">
    <location>
        <begin position="109"/>
        <end position="131"/>
    </location>
</feature>
<keyword evidence="1" id="KW-0812">Transmembrane</keyword>
<comment type="caution">
    <text evidence="2">The sequence shown here is derived from an EMBL/GenBank/DDBJ whole genome shotgun (WGS) entry which is preliminary data.</text>
</comment>
<dbReference type="SUPFAM" id="SSF103501">
    <property type="entry name" value="Respiratory nitrate reductase 1 gamma chain"/>
    <property type="match status" value="1"/>
</dbReference>
<feature type="transmembrane region" description="Helical" evidence="1">
    <location>
        <begin position="80"/>
        <end position="103"/>
    </location>
</feature>